<dbReference type="Ensembl" id="ENSMUNT00000028083.1">
    <property type="protein sequence ID" value="ENSMUNP00000031077.1"/>
    <property type="gene ID" value="ENSMUNG00000020712.1"/>
</dbReference>
<dbReference type="Gene3D" id="1.10.510.10">
    <property type="entry name" value="Transferase(Phosphotransferase) domain 1"/>
    <property type="match status" value="2"/>
</dbReference>
<keyword evidence="6" id="KW-0418">Kinase</keyword>
<dbReference type="PANTHER" id="PTHR24056">
    <property type="entry name" value="CELL DIVISION PROTEIN KINASE"/>
    <property type="match status" value="1"/>
</dbReference>
<dbReference type="PROSITE" id="PS50011">
    <property type="entry name" value="PROTEIN_KINASE_DOM"/>
    <property type="match status" value="1"/>
</dbReference>
<dbReference type="PROSITE" id="PS00108">
    <property type="entry name" value="PROTEIN_KINASE_ST"/>
    <property type="match status" value="1"/>
</dbReference>
<keyword evidence="5 13" id="KW-0547">Nucleotide-binding</keyword>
<evidence type="ECO:0000256" key="7">
    <source>
        <dbReference type="ARBA" id="ARBA00022840"/>
    </source>
</evidence>
<dbReference type="GO" id="GO:0005634">
    <property type="term" value="C:nucleus"/>
    <property type="evidence" value="ECO:0007669"/>
    <property type="project" value="TreeGrafter"/>
</dbReference>
<dbReference type="EC" id="2.7.11.22" evidence="2"/>
<feature type="region of interest" description="Disordered" evidence="14">
    <location>
        <begin position="255"/>
        <end position="281"/>
    </location>
</feature>
<keyword evidence="3 13" id="KW-0723">Serine/threonine-protein kinase</keyword>
<dbReference type="InterPro" id="IPR011009">
    <property type="entry name" value="Kinase-like_dom_sf"/>
</dbReference>
<dbReference type="SUPFAM" id="SSF56112">
    <property type="entry name" value="Protein kinase-like (PK-like)"/>
    <property type="match status" value="1"/>
</dbReference>
<keyword evidence="4" id="KW-0808">Transferase</keyword>
<dbReference type="AlphaFoldDB" id="A0A8V5GQR6"/>
<dbReference type="InterPro" id="IPR000719">
    <property type="entry name" value="Prot_kinase_dom"/>
</dbReference>
<keyword evidence="7 13" id="KW-0067">ATP-binding</keyword>
<evidence type="ECO:0000256" key="12">
    <source>
        <dbReference type="ARBA" id="ARBA00048367"/>
    </source>
</evidence>
<evidence type="ECO:0000256" key="11">
    <source>
        <dbReference type="ARBA" id="ARBA00047811"/>
    </source>
</evidence>
<evidence type="ECO:0000259" key="15">
    <source>
        <dbReference type="PROSITE" id="PS50011"/>
    </source>
</evidence>
<accession>A0A8V5GQR6</accession>
<organism evidence="16 17">
    <name type="scientific">Melopsittacus undulatus</name>
    <name type="common">Budgerigar</name>
    <name type="synonym">Psittacus undulatus</name>
    <dbReference type="NCBI Taxonomy" id="13146"/>
    <lineage>
        <taxon>Eukaryota</taxon>
        <taxon>Metazoa</taxon>
        <taxon>Chordata</taxon>
        <taxon>Craniata</taxon>
        <taxon>Vertebrata</taxon>
        <taxon>Euteleostomi</taxon>
        <taxon>Archelosauria</taxon>
        <taxon>Archosauria</taxon>
        <taxon>Dinosauria</taxon>
        <taxon>Saurischia</taxon>
        <taxon>Theropoda</taxon>
        <taxon>Coelurosauria</taxon>
        <taxon>Aves</taxon>
        <taxon>Neognathae</taxon>
        <taxon>Neoaves</taxon>
        <taxon>Telluraves</taxon>
        <taxon>Australaves</taxon>
        <taxon>Psittaciformes</taxon>
        <taxon>Psittaculidae</taxon>
        <taxon>Melopsittacus</taxon>
    </lineage>
</organism>
<feature type="domain" description="Protein kinase" evidence="15">
    <location>
        <begin position="4"/>
        <end position="275"/>
    </location>
</feature>
<comment type="catalytic activity">
    <reaction evidence="11">
        <text>L-threonyl-[protein] + ATP = O-phospho-L-threonyl-[protein] + ADP + H(+)</text>
        <dbReference type="Rhea" id="RHEA:46608"/>
        <dbReference type="Rhea" id="RHEA-COMP:11060"/>
        <dbReference type="Rhea" id="RHEA-COMP:11605"/>
        <dbReference type="ChEBI" id="CHEBI:15378"/>
        <dbReference type="ChEBI" id="CHEBI:30013"/>
        <dbReference type="ChEBI" id="CHEBI:30616"/>
        <dbReference type="ChEBI" id="CHEBI:61977"/>
        <dbReference type="ChEBI" id="CHEBI:456216"/>
        <dbReference type="EC" id="2.7.11.22"/>
    </reaction>
</comment>
<evidence type="ECO:0000256" key="3">
    <source>
        <dbReference type="ARBA" id="ARBA00022527"/>
    </source>
</evidence>
<dbReference type="InterPro" id="IPR017441">
    <property type="entry name" value="Protein_kinase_ATP_BS"/>
</dbReference>
<protein>
    <recommendedName>
        <fullName evidence="8">Cyclin-dependent kinase 20</fullName>
        <ecNumber evidence="2">2.7.11.22</ecNumber>
    </recommendedName>
    <alternativeName>
        <fullName evidence="9">Cell cycle-related kinase</fullName>
    </alternativeName>
    <alternativeName>
        <fullName evidence="10">Cell division protein kinase 20</fullName>
    </alternativeName>
</protein>
<evidence type="ECO:0000256" key="1">
    <source>
        <dbReference type="ARBA" id="ARBA00006485"/>
    </source>
</evidence>
<reference evidence="16" key="2">
    <citation type="submission" date="2025-08" db="UniProtKB">
        <authorList>
            <consortium name="Ensembl"/>
        </authorList>
    </citation>
    <scope>IDENTIFICATION</scope>
</reference>
<dbReference type="Proteomes" id="UP000694405">
    <property type="component" value="Chromosome 22"/>
</dbReference>
<proteinExistence type="inferred from homology"/>
<reference evidence="16" key="1">
    <citation type="submission" date="2020-03" db="EMBL/GenBank/DDBJ databases">
        <title>Melopsittacus undulatus (budgerigar) genome, bMelUnd1, maternal haplotype with Z.</title>
        <authorList>
            <person name="Gedman G."/>
            <person name="Mountcastle J."/>
            <person name="Haase B."/>
            <person name="Formenti G."/>
            <person name="Wright T."/>
            <person name="Apodaca J."/>
            <person name="Pelan S."/>
            <person name="Chow W."/>
            <person name="Rhie A."/>
            <person name="Howe K."/>
            <person name="Fedrigo O."/>
            <person name="Jarvis E.D."/>
        </authorList>
    </citation>
    <scope>NUCLEOTIDE SEQUENCE [LARGE SCALE GENOMIC DNA]</scope>
</reference>
<evidence type="ECO:0000256" key="8">
    <source>
        <dbReference type="ARBA" id="ARBA00035711"/>
    </source>
</evidence>
<evidence type="ECO:0000313" key="16">
    <source>
        <dbReference type="Ensembl" id="ENSMUNP00000031077.1"/>
    </source>
</evidence>
<evidence type="ECO:0000313" key="17">
    <source>
        <dbReference type="Proteomes" id="UP000694405"/>
    </source>
</evidence>
<evidence type="ECO:0000256" key="4">
    <source>
        <dbReference type="ARBA" id="ARBA00022679"/>
    </source>
</evidence>
<evidence type="ECO:0000256" key="6">
    <source>
        <dbReference type="ARBA" id="ARBA00022777"/>
    </source>
</evidence>
<dbReference type="SMART" id="SM00220">
    <property type="entry name" value="S_TKc"/>
    <property type="match status" value="1"/>
</dbReference>
<evidence type="ECO:0000256" key="13">
    <source>
        <dbReference type="RuleBase" id="RU000304"/>
    </source>
</evidence>
<dbReference type="PROSITE" id="PS00107">
    <property type="entry name" value="PROTEIN_KINASE_ATP"/>
    <property type="match status" value="1"/>
</dbReference>
<evidence type="ECO:0000256" key="5">
    <source>
        <dbReference type="ARBA" id="ARBA00022741"/>
    </source>
</evidence>
<dbReference type="GO" id="GO:0004693">
    <property type="term" value="F:cyclin-dependent protein serine/threonine kinase activity"/>
    <property type="evidence" value="ECO:0007669"/>
    <property type="project" value="UniProtKB-EC"/>
</dbReference>
<dbReference type="InterPro" id="IPR050108">
    <property type="entry name" value="CDK"/>
</dbReference>
<evidence type="ECO:0000256" key="9">
    <source>
        <dbReference type="ARBA" id="ARBA00035720"/>
    </source>
</evidence>
<dbReference type="Pfam" id="PF00069">
    <property type="entry name" value="Pkinase"/>
    <property type="match status" value="1"/>
</dbReference>
<keyword evidence="17" id="KW-1185">Reference proteome</keyword>
<dbReference type="PANTHER" id="PTHR24056:SF171">
    <property type="entry name" value="CYCLIN-DEPENDENT KINASE 20"/>
    <property type="match status" value="1"/>
</dbReference>
<dbReference type="GO" id="GO:0005524">
    <property type="term" value="F:ATP binding"/>
    <property type="evidence" value="ECO:0007669"/>
    <property type="project" value="UniProtKB-UniRule"/>
</dbReference>
<name>A0A8V5GQR6_MELUD</name>
<sequence length="348" mass="36665">MDQYVLLGCIGEGAHGVVFKAKDRKTGELVALKKIPLRRPEGGLPPQTLREIQALLHIQEHPHVVRLGAVFASGPAVVLALELLVGDLGGLLRSAPAPLPPPRVRALLAMTLRGLSHCHRHHVMHRDLKPSNLLLDARGRLKLGDLGLARVLGPPRARPYSHQVATRAVGCIFGELLTLSPLFPGDTDLEQLCRVLSALGTPSPSAWPELRALPDYRKVRFARCAPAPLERLVPGAGPEARDLLRRLLRMRPARRPRAEQVRAHVGGGGRGHGGVTGRGNGRWGGSMGGNGVYGVMGVMGDGGALWGVMGYNGVMGVMGDGGSMGGNGVYGVMGGNGRWGGSMGGNGV</sequence>
<comment type="catalytic activity">
    <reaction evidence="12">
        <text>L-seryl-[protein] + ATP = O-phospho-L-seryl-[protein] + ADP + H(+)</text>
        <dbReference type="Rhea" id="RHEA:17989"/>
        <dbReference type="Rhea" id="RHEA-COMP:9863"/>
        <dbReference type="Rhea" id="RHEA-COMP:11604"/>
        <dbReference type="ChEBI" id="CHEBI:15378"/>
        <dbReference type="ChEBI" id="CHEBI:29999"/>
        <dbReference type="ChEBI" id="CHEBI:30616"/>
        <dbReference type="ChEBI" id="CHEBI:83421"/>
        <dbReference type="ChEBI" id="CHEBI:456216"/>
        <dbReference type="EC" id="2.7.11.22"/>
    </reaction>
</comment>
<comment type="similarity">
    <text evidence="1">Belongs to the protein kinase superfamily. CMGC Ser/Thr protein kinase family. CDC2/CDKX subfamily.</text>
</comment>
<feature type="compositionally biased region" description="Gly residues" evidence="14">
    <location>
        <begin position="265"/>
        <end position="281"/>
    </location>
</feature>
<dbReference type="Gene3D" id="3.30.200.20">
    <property type="entry name" value="Phosphorylase Kinase, domain 1"/>
    <property type="match status" value="1"/>
</dbReference>
<evidence type="ECO:0000256" key="10">
    <source>
        <dbReference type="ARBA" id="ARBA00035723"/>
    </source>
</evidence>
<evidence type="ECO:0000256" key="2">
    <source>
        <dbReference type="ARBA" id="ARBA00012425"/>
    </source>
</evidence>
<dbReference type="InterPro" id="IPR008271">
    <property type="entry name" value="Ser/Thr_kinase_AS"/>
</dbReference>
<gene>
    <name evidence="16" type="primary">LOC117437407</name>
</gene>
<reference evidence="16" key="3">
    <citation type="submission" date="2025-09" db="UniProtKB">
        <authorList>
            <consortium name="Ensembl"/>
        </authorList>
    </citation>
    <scope>IDENTIFICATION</scope>
</reference>
<evidence type="ECO:0000256" key="14">
    <source>
        <dbReference type="SAM" id="MobiDB-lite"/>
    </source>
</evidence>